<evidence type="ECO:0000256" key="5">
    <source>
        <dbReference type="ARBA" id="ARBA00022692"/>
    </source>
</evidence>
<evidence type="ECO:0000256" key="7">
    <source>
        <dbReference type="ARBA" id="ARBA00023136"/>
    </source>
</evidence>
<evidence type="ECO:0000256" key="1">
    <source>
        <dbReference type="ARBA" id="ARBA00004651"/>
    </source>
</evidence>
<name>A0AA91F8K0_RHILI</name>
<keyword evidence="5 9" id="KW-0812">Transmembrane</keyword>
<dbReference type="Pfam" id="PF00535">
    <property type="entry name" value="Glycos_transf_2"/>
    <property type="match status" value="1"/>
</dbReference>
<feature type="transmembrane region" description="Helical" evidence="9">
    <location>
        <begin position="240"/>
        <end position="261"/>
    </location>
</feature>
<dbReference type="InterPro" id="IPR001173">
    <property type="entry name" value="Glyco_trans_2-like"/>
</dbReference>
<dbReference type="InterPro" id="IPR050256">
    <property type="entry name" value="Glycosyltransferase_2"/>
</dbReference>
<keyword evidence="4" id="KW-0808">Transferase</keyword>
<keyword evidence="3" id="KW-0328">Glycosyltransferase</keyword>
<evidence type="ECO:0000256" key="3">
    <source>
        <dbReference type="ARBA" id="ARBA00022676"/>
    </source>
</evidence>
<dbReference type="GO" id="GO:0005886">
    <property type="term" value="C:plasma membrane"/>
    <property type="evidence" value="ECO:0007669"/>
    <property type="project" value="UniProtKB-SubCell"/>
</dbReference>
<gene>
    <name evidence="11" type="ORF">A8145_09445</name>
</gene>
<evidence type="ECO:0000313" key="12">
    <source>
        <dbReference type="Proteomes" id="UP000093737"/>
    </source>
</evidence>
<comment type="caution">
    <text evidence="11">The sequence shown here is derived from an EMBL/GenBank/DDBJ whole genome shotgun (WGS) entry which is preliminary data.</text>
</comment>
<keyword evidence="6 9" id="KW-1133">Transmembrane helix</keyword>
<evidence type="ECO:0000256" key="9">
    <source>
        <dbReference type="SAM" id="Phobius"/>
    </source>
</evidence>
<evidence type="ECO:0000259" key="10">
    <source>
        <dbReference type="Pfam" id="PF00535"/>
    </source>
</evidence>
<dbReference type="EMBL" id="LYTK01000012">
    <property type="protein sequence ID" value="OBQ64526.1"/>
    <property type="molecule type" value="Genomic_DNA"/>
</dbReference>
<accession>A0AA91F8K0</accession>
<organism evidence="11 12">
    <name type="scientific">Rhizobium loti</name>
    <name type="common">Mesorhizobium loti</name>
    <dbReference type="NCBI Taxonomy" id="381"/>
    <lineage>
        <taxon>Bacteria</taxon>
        <taxon>Pseudomonadati</taxon>
        <taxon>Pseudomonadota</taxon>
        <taxon>Alphaproteobacteria</taxon>
        <taxon>Hyphomicrobiales</taxon>
        <taxon>Phyllobacteriaceae</taxon>
        <taxon>Mesorhizobium</taxon>
    </lineage>
</organism>
<dbReference type="Proteomes" id="UP000093737">
    <property type="component" value="Unassembled WGS sequence"/>
</dbReference>
<dbReference type="CDD" id="cd04187">
    <property type="entry name" value="DPM1_like_bac"/>
    <property type="match status" value="1"/>
</dbReference>
<dbReference type="SUPFAM" id="SSF53448">
    <property type="entry name" value="Nucleotide-diphospho-sugar transferases"/>
    <property type="match status" value="1"/>
</dbReference>
<dbReference type="PANTHER" id="PTHR48090">
    <property type="entry name" value="UNDECAPRENYL-PHOSPHATE 4-DEOXY-4-FORMAMIDO-L-ARABINOSE TRANSFERASE-RELATED"/>
    <property type="match status" value="1"/>
</dbReference>
<proteinExistence type="inferred from homology"/>
<dbReference type="FunFam" id="3.90.550.10:FF:000079">
    <property type="entry name" value="Probable glycosyl transferase"/>
    <property type="match status" value="1"/>
</dbReference>
<evidence type="ECO:0000256" key="4">
    <source>
        <dbReference type="ARBA" id="ARBA00022679"/>
    </source>
</evidence>
<evidence type="ECO:0000256" key="6">
    <source>
        <dbReference type="ARBA" id="ARBA00022989"/>
    </source>
</evidence>
<feature type="transmembrane region" description="Helical" evidence="9">
    <location>
        <begin position="273"/>
        <end position="297"/>
    </location>
</feature>
<dbReference type="Gene3D" id="3.90.550.10">
    <property type="entry name" value="Spore Coat Polysaccharide Biosynthesis Protein SpsA, Chain A"/>
    <property type="match status" value="1"/>
</dbReference>
<keyword evidence="7 9" id="KW-0472">Membrane</keyword>
<reference evidence="11 12" key="1">
    <citation type="submission" date="2016-05" db="EMBL/GenBank/DDBJ databases">
        <authorList>
            <person name="Ramsay J.P."/>
        </authorList>
    </citation>
    <scope>NUCLEOTIDE SEQUENCE [LARGE SCALE GENOMIC DNA]</scope>
    <source>
        <strain evidence="11 12">NZP2042</strain>
    </source>
</reference>
<sequence length="363" mass="40819">MVGTGKIGARRAVMLSVVVPCYNERDGVAELHRRVSAACLEQNASYEIVLVIDGATDGTREAIFELAEKDDHVVAIDLARNYGHQIALSAGLEFCRGERILILDADLQDPPELLSAMMAKMDEGFDVVYGQRVKRDGESWFKRASASMFYRLLGRMVDVEIASDSGDFRLMSRRALDHLNAMPERYRFIRGMVSWIGLNQVAFPYERHRRFAGTTHYPLKKMVLLAVDAMTSFSILPLRFASLLGMMFGLLGMVVLGYTLFEWSRGNVVPGWTSLAAITLIMGSVQLLVLGIFGEYLGRMYMETKRRPLYFVNEVVSRDQPTKDSDLPVHRLQEMAKGSRLAEAKVDRMQPKRRGRHAVGSSI</sequence>
<comment type="subcellular location">
    <subcellularLocation>
        <location evidence="1">Cell membrane</location>
        <topology evidence="1">Multi-pass membrane protein</topology>
    </subcellularLocation>
</comment>
<dbReference type="PANTHER" id="PTHR48090:SF1">
    <property type="entry name" value="PROPHAGE BACTOPRENOL GLUCOSYL TRANSFERASE HOMOLOG"/>
    <property type="match status" value="1"/>
</dbReference>
<dbReference type="AlphaFoldDB" id="A0AA91F8K0"/>
<feature type="domain" description="Glycosyltransferase 2-like" evidence="10">
    <location>
        <begin position="16"/>
        <end position="178"/>
    </location>
</feature>
<evidence type="ECO:0000256" key="8">
    <source>
        <dbReference type="ARBA" id="ARBA00038152"/>
    </source>
</evidence>
<evidence type="ECO:0000313" key="11">
    <source>
        <dbReference type="EMBL" id="OBQ64526.1"/>
    </source>
</evidence>
<comment type="similarity">
    <text evidence="8">Belongs to the glycosyltransferase 2 family. GtrB subfamily.</text>
</comment>
<evidence type="ECO:0000256" key="2">
    <source>
        <dbReference type="ARBA" id="ARBA00022475"/>
    </source>
</evidence>
<dbReference type="GO" id="GO:0016757">
    <property type="term" value="F:glycosyltransferase activity"/>
    <property type="evidence" value="ECO:0007669"/>
    <property type="project" value="UniProtKB-KW"/>
</dbReference>
<protein>
    <submittedName>
        <fullName evidence="11">Glycosyltransferase</fullName>
    </submittedName>
</protein>
<keyword evidence="2" id="KW-1003">Cell membrane</keyword>
<dbReference type="InterPro" id="IPR029044">
    <property type="entry name" value="Nucleotide-diphossugar_trans"/>
</dbReference>